<reference evidence="2 3" key="3">
    <citation type="submission" date="2020-02" db="EMBL/GenBank/DDBJ databases">
        <title>Newly sequenced genome of strain CSTR1 showed variability in Candidatus Kuenenia stuttgartiensis genomes.</title>
        <authorList>
            <person name="Ding C."/>
            <person name="Adrian L."/>
        </authorList>
    </citation>
    <scope>NUCLEOTIDE SEQUENCE [LARGE SCALE GENOMIC DNA]</scope>
    <source>
        <strain evidence="2 3">CSTR1</strain>
    </source>
</reference>
<dbReference type="Gene3D" id="3.40.1440.10">
    <property type="entry name" value="GIY-YIG endonuclease"/>
    <property type="match status" value="1"/>
</dbReference>
<reference evidence="1" key="2">
    <citation type="submission" date="2006-01" db="EMBL/GenBank/DDBJ databases">
        <authorList>
            <person name="Genoscope"/>
        </authorList>
    </citation>
    <scope>NUCLEOTIDE SEQUENCE</scope>
</reference>
<proteinExistence type="predicted"/>
<evidence type="ECO:0000313" key="2">
    <source>
        <dbReference type="EMBL" id="QII12424.1"/>
    </source>
</evidence>
<evidence type="ECO:0000313" key="1">
    <source>
        <dbReference type="EMBL" id="CAJ75258.1"/>
    </source>
</evidence>
<evidence type="ECO:0000313" key="3">
    <source>
        <dbReference type="Proteomes" id="UP000501926"/>
    </source>
</evidence>
<name>Q1Q5G1_KUEST</name>
<dbReference type="AlphaFoldDB" id="Q1Q5G1"/>
<gene>
    <name evidence="2" type="ORF">KsCSTR_30450</name>
    <name evidence="1" type="ORF">kuste4496</name>
</gene>
<protein>
    <submittedName>
        <fullName evidence="1">Uncharacterized protein</fullName>
    </submittedName>
</protein>
<dbReference type="EMBL" id="CT573071">
    <property type="protein sequence ID" value="CAJ75258.1"/>
    <property type="molecule type" value="Genomic_DNA"/>
</dbReference>
<reference evidence="1" key="1">
    <citation type="journal article" date="2006" name="Nature">
        <title>Deciphering the evolution and metabolism of an anammox bacterium from a community genome.</title>
        <authorList>
            <person name="Strous M."/>
            <person name="Pelletier E."/>
            <person name="Mangenot S."/>
            <person name="Rattei T."/>
            <person name="Lehner A."/>
            <person name="Taylor M.W."/>
            <person name="Horn M."/>
            <person name="Daims H."/>
            <person name="Bartol-Mavel D."/>
            <person name="Wincker P."/>
            <person name="Barbe V."/>
            <person name="Fonknechten N."/>
            <person name="Vallenet D."/>
            <person name="Segurens B."/>
            <person name="Schenowitz-Truong C."/>
            <person name="Medigue C."/>
            <person name="Collingro A."/>
            <person name="Snel B."/>
            <person name="Dutilh B.E."/>
            <person name="OpDenCamp H.J.M."/>
            <person name="vanDerDrift C."/>
            <person name="Cirpus I."/>
            <person name="vanDePas-Schoonen K.T."/>
            <person name="Harhangi H.R."/>
            <person name="vanNiftrik L."/>
            <person name="Schmid M."/>
            <person name="Keltjens J."/>
            <person name="vanDeVossenberg J."/>
            <person name="Kartal B."/>
            <person name="Meier H."/>
            <person name="Frishman D."/>
            <person name="Huynen M.A."/>
            <person name="Mewes H."/>
            <person name="Weissenbach J."/>
            <person name="Jetten M.S.M."/>
            <person name="Wagner M."/>
            <person name="LePaslier D."/>
        </authorList>
    </citation>
    <scope>NUCLEOTIDE SEQUENCE</scope>
</reference>
<dbReference type="EMBL" id="CP049055">
    <property type="protein sequence ID" value="QII12424.1"/>
    <property type="molecule type" value="Genomic_DNA"/>
</dbReference>
<accession>Q1Q5G1</accession>
<sequence length="86" mass="9492">MSLQEASACHCRGLGLSLQEASACHCRGLSLSLRGSFPKQSVYYEIFRDVRNAISQEKQIKGGSRAKKIELINGMNAGWKDLYDGL</sequence>
<dbReference type="InterPro" id="IPR035901">
    <property type="entry name" value="GIY-YIG_endonuc_sf"/>
</dbReference>
<organism evidence="1">
    <name type="scientific">Kuenenia stuttgartiensis</name>
    <dbReference type="NCBI Taxonomy" id="174633"/>
    <lineage>
        <taxon>Bacteria</taxon>
        <taxon>Pseudomonadati</taxon>
        <taxon>Planctomycetota</taxon>
        <taxon>Candidatus Brocadiia</taxon>
        <taxon>Candidatus Brocadiales</taxon>
        <taxon>Candidatus Brocadiaceae</taxon>
        <taxon>Candidatus Kuenenia</taxon>
    </lineage>
</organism>
<dbReference type="Proteomes" id="UP000501926">
    <property type="component" value="Chromosome"/>
</dbReference>